<feature type="compositionally biased region" description="Basic and acidic residues" evidence="1">
    <location>
        <begin position="1"/>
        <end position="14"/>
    </location>
</feature>
<dbReference type="Proteomes" id="UP001179952">
    <property type="component" value="Unassembled WGS sequence"/>
</dbReference>
<feature type="region of interest" description="Disordered" evidence="1">
    <location>
        <begin position="119"/>
        <end position="141"/>
    </location>
</feature>
<proteinExistence type="predicted"/>
<dbReference type="EMBL" id="JAUJYN010000012">
    <property type="protein sequence ID" value="KAK1259980.1"/>
    <property type="molecule type" value="Genomic_DNA"/>
</dbReference>
<feature type="region of interest" description="Disordered" evidence="1">
    <location>
        <begin position="1"/>
        <end position="29"/>
    </location>
</feature>
<name>A0AAV9A6Z1_ACOGR</name>
<keyword evidence="3" id="KW-1185">Reference proteome</keyword>
<sequence>MKQRSERKERRVEESVDQGGGGEDFGGCQLSRDQCSRIERENRVNNLTSSPLESFKREGLQGLSPKDFEDLLTMVETKARILWATADAMKNSLHCRLHLKSHLLPERRGRQMMRFDVSPEEAQEGNGEEDERNHKSMQHSQKLGHLRFRELEADSIKVWPDNSLFCLLHLKSHLR</sequence>
<gene>
    <name evidence="2" type="ORF">QJS04_geneDACA021411</name>
</gene>
<feature type="compositionally biased region" description="Acidic residues" evidence="1">
    <location>
        <begin position="119"/>
        <end position="130"/>
    </location>
</feature>
<accession>A0AAV9A6Z1</accession>
<evidence type="ECO:0000313" key="3">
    <source>
        <dbReference type="Proteomes" id="UP001179952"/>
    </source>
</evidence>
<evidence type="ECO:0000313" key="2">
    <source>
        <dbReference type="EMBL" id="KAK1259980.1"/>
    </source>
</evidence>
<evidence type="ECO:0000256" key="1">
    <source>
        <dbReference type="SAM" id="MobiDB-lite"/>
    </source>
</evidence>
<reference evidence="2" key="2">
    <citation type="submission" date="2023-06" db="EMBL/GenBank/DDBJ databases">
        <authorList>
            <person name="Ma L."/>
            <person name="Liu K.-W."/>
            <person name="Li Z."/>
            <person name="Hsiao Y.-Y."/>
            <person name="Qi Y."/>
            <person name="Fu T."/>
            <person name="Tang G."/>
            <person name="Zhang D."/>
            <person name="Sun W.-H."/>
            <person name="Liu D.-K."/>
            <person name="Li Y."/>
            <person name="Chen G.-Z."/>
            <person name="Liu X.-D."/>
            <person name="Liao X.-Y."/>
            <person name="Jiang Y.-T."/>
            <person name="Yu X."/>
            <person name="Hao Y."/>
            <person name="Huang J."/>
            <person name="Zhao X.-W."/>
            <person name="Ke S."/>
            <person name="Chen Y.-Y."/>
            <person name="Wu W.-L."/>
            <person name="Hsu J.-L."/>
            <person name="Lin Y.-F."/>
            <person name="Huang M.-D."/>
            <person name="Li C.-Y."/>
            <person name="Huang L."/>
            <person name="Wang Z.-W."/>
            <person name="Zhao X."/>
            <person name="Zhong W.-Y."/>
            <person name="Peng D.-H."/>
            <person name="Ahmad S."/>
            <person name="Lan S."/>
            <person name="Zhang J.-S."/>
            <person name="Tsai W.-C."/>
            <person name="Van De Peer Y."/>
            <person name="Liu Z.-J."/>
        </authorList>
    </citation>
    <scope>NUCLEOTIDE SEQUENCE</scope>
    <source>
        <strain evidence="2">SCP</strain>
        <tissue evidence="2">Leaves</tissue>
    </source>
</reference>
<reference evidence="2" key="1">
    <citation type="journal article" date="2023" name="Nat. Commun.">
        <title>Diploid and tetraploid genomes of Acorus and the evolution of monocots.</title>
        <authorList>
            <person name="Ma L."/>
            <person name="Liu K.W."/>
            <person name="Li Z."/>
            <person name="Hsiao Y.Y."/>
            <person name="Qi Y."/>
            <person name="Fu T."/>
            <person name="Tang G.D."/>
            <person name="Zhang D."/>
            <person name="Sun W.H."/>
            <person name="Liu D.K."/>
            <person name="Li Y."/>
            <person name="Chen G.Z."/>
            <person name="Liu X.D."/>
            <person name="Liao X.Y."/>
            <person name="Jiang Y.T."/>
            <person name="Yu X."/>
            <person name="Hao Y."/>
            <person name="Huang J."/>
            <person name="Zhao X.W."/>
            <person name="Ke S."/>
            <person name="Chen Y.Y."/>
            <person name="Wu W.L."/>
            <person name="Hsu J.L."/>
            <person name="Lin Y.F."/>
            <person name="Huang M.D."/>
            <person name="Li C.Y."/>
            <person name="Huang L."/>
            <person name="Wang Z.W."/>
            <person name="Zhao X."/>
            <person name="Zhong W.Y."/>
            <person name="Peng D.H."/>
            <person name="Ahmad S."/>
            <person name="Lan S."/>
            <person name="Zhang J.S."/>
            <person name="Tsai W.C."/>
            <person name="Van de Peer Y."/>
            <person name="Liu Z.J."/>
        </authorList>
    </citation>
    <scope>NUCLEOTIDE SEQUENCE</scope>
    <source>
        <strain evidence="2">SCP</strain>
    </source>
</reference>
<dbReference type="AlphaFoldDB" id="A0AAV9A6Z1"/>
<comment type="caution">
    <text evidence="2">The sequence shown here is derived from an EMBL/GenBank/DDBJ whole genome shotgun (WGS) entry which is preliminary data.</text>
</comment>
<organism evidence="2 3">
    <name type="scientific">Acorus gramineus</name>
    <name type="common">Dwarf sweet flag</name>
    <dbReference type="NCBI Taxonomy" id="55184"/>
    <lineage>
        <taxon>Eukaryota</taxon>
        <taxon>Viridiplantae</taxon>
        <taxon>Streptophyta</taxon>
        <taxon>Embryophyta</taxon>
        <taxon>Tracheophyta</taxon>
        <taxon>Spermatophyta</taxon>
        <taxon>Magnoliopsida</taxon>
        <taxon>Liliopsida</taxon>
        <taxon>Acoraceae</taxon>
        <taxon>Acorus</taxon>
    </lineage>
</organism>
<protein>
    <submittedName>
        <fullName evidence="2">Uncharacterized protein</fullName>
    </submittedName>
</protein>